<reference evidence="7" key="1">
    <citation type="submission" date="2010-09" db="EMBL/GenBank/DDBJ databases">
        <title>Complete sequence of chromosome1 of Burkholderia sp. CCGE1003.</title>
        <authorList>
            <consortium name="US DOE Joint Genome Institute"/>
            <person name="Lucas S."/>
            <person name="Copeland A."/>
            <person name="Lapidus A."/>
            <person name="Cheng J.-F."/>
            <person name="Bruce D."/>
            <person name="Goodwin L."/>
            <person name="Pitluck S."/>
            <person name="Daligault H."/>
            <person name="Davenport K."/>
            <person name="Detter J.C."/>
            <person name="Han C."/>
            <person name="Tapia R."/>
            <person name="Land M."/>
            <person name="Hauser L."/>
            <person name="Jeffries C."/>
            <person name="Kyrpides N."/>
            <person name="Ivanova N."/>
            <person name="Ovchinnikova G."/>
            <person name="Martinez-Romero E."/>
            <person name="Rogel M.A."/>
            <person name="Auchtung J."/>
            <person name="Tiedje J.M."/>
            <person name="Woyke T."/>
        </authorList>
    </citation>
    <scope>NUCLEOTIDE SEQUENCE</scope>
    <source>
        <strain evidence="7">CCGE1003</strain>
    </source>
</reference>
<keyword evidence="4" id="KW-0804">Transcription</keyword>
<dbReference type="PANTHER" id="PTHR30419:SF8">
    <property type="entry name" value="NITROGEN ASSIMILATION TRANSCRIPTIONAL ACTIVATOR-RELATED"/>
    <property type="match status" value="1"/>
</dbReference>
<evidence type="ECO:0000259" key="6">
    <source>
        <dbReference type="PROSITE" id="PS50931"/>
    </source>
</evidence>
<proteinExistence type="inferred from homology"/>
<dbReference type="PROSITE" id="PS50931">
    <property type="entry name" value="HTH_LYSR"/>
    <property type="match status" value="1"/>
</dbReference>
<feature type="compositionally biased region" description="Low complexity" evidence="5">
    <location>
        <begin position="305"/>
        <end position="325"/>
    </location>
</feature>
<evidence type="ECO:0000256" key="2">
    <source>
        <dbReference type="ARBA" id="ARBA00023015"/>
    </source>
</evidence>
<dbReference type="EMBL" id="CP002217">
    <property type="protein sequence ID" value="ADN58186.1"/>
    <property type="molecule type" value="Genomic_DNA"/>
</dbReference>
<dbReference type="Gene3D" id="1.10.10.10">
    <property type="entry name" value="Winged helix-like DNA-binding domain superfamily/Winged helix DNA-binding domain"/>
    <property type="match status" value="1"/>
</dbReference>
<dbReference type="InterPro" id="IPR005119">
    <property type="entry name" value="LysR_subst-bd"/>
</dbReference>
<dbReference type="InterPro" id="IPR036390">
    <property type="entry name" value="WH_DNA-bd_sf"/>
</dbReference>
<dbReference type="Pfam" id="PF03466">
    <property type="entry name" value="LysR_substrate"/>
    <property type="match status" value="1"/>
</dbReference>
<dbReference type="AlphaFoldDB" id="E1TCX1"/>
<dbReference type="InterPro" id="IPR050950">
    <property type="entry name" value="HTH-type_LysR_regulators"/>
</dbReference>
<dbReference type="GO" id="GO:0003700">
    <property type="term" value="F:DNA-binding transcription factor activity"/>
    <property type="evidence" value="ECO:0007669"/>
    <property type="project" value="InterPro"/>
</dbReference>
<dbReference type="SUPFAM" id="SSF53850">
    <property type="entry name" value="Periplasmic binding protein-like II"/>
    <property type="match status" value="1"/>
</dbReference>
<gene>
    <name evidence="7" type="ordered locus">BC1003_2232</name>
</gene>
<keyword evidence="2" id="KW-0805">Transcription regulation</keyword>
<sequence>MREINHQRLRYFYEVLTQGTIRGAAENINTSPSVITRQIRLLEDELGAALFERQARGVRPTEAATHLLEFWRGYRAQQEKLEDQLHALKELRQGHIQLAISEGFVDMFIDEVLAQFCSLYPGLEISMTMLAVDALLDEVAENRAHIGLAYNPPPHAHIEYRASSAQPVVLLLRKDHPLARRKRPATIDDLRAYPLAVMPSAFGIGHVVSMLEMAENVSIRPTLTTNSLSALKRFVMAGDFMTLIGEFAAYRELAADQLTTVAIAHPLFESAQARVLVKTDRPLAAGPLELLKWIEERMPMFAAPNAQRAQHAQHAQQAQQAQDASGARRRKAPAQKSRGPRTA</sequence>
<evidence type="ECO:0000256" key="5">
    <source>
        <dbReference type="SAM" id="MobiDB-lite"/>
    </source>
</evidence>
<dbReference type="Pfam" id="PF00126">
    <property type="entry name" value="HTH_1"/>
    <property type="match status" value="1"/>
</dbReference>
<dbReference type="InterPro" id="IPR036388">
    <property type="entry name" value="WH-like_DNA-bd_sf"/>
</dbReference>
<dbReference type="GO" id="GO:0005829">
    <property type="term" value="C:cytosol"/>
    <property type="evidence" value="ECO:0007669"/>
    <property type="project" value="TreeGrafter"/>
</dbReference>
<evidence type="ECO:0000256" key="3">
    <source>
        <dbReference type="ARBA" id="ARBA00023125"/>
    </source>
</evidence>
<dbReference type="eggNOG" id="COG0583">
    <property type="taxonomic scope" value="Bacteria"/>
</dbReference>
<comment type="similarity">
    <text evidence="1">Belongs to the LysR transcriptional regulatory family.</text>
</comment>
<keyword evidence="3" id="KW-0238">DNA-binding</keyword>
<feature type="region of interest" description="Disordered" evidence="5">
    <location>
        <begin position="305"/>
        <end position="343"/>
    </location>
</feature>
<accession>E1TCX1</accession>
<dbReference type="HOGENOM" id="CLU_039613_6_0_4"/>
<evidence type="ECO:0000256" key="4">
    <source>
        <dbReference type="ARBA" id="ARBA00023163"/>
    </source>
</evidence>
<protein>
    <submittedName>
        <fullName evidence="7">Transcriptional regulator, LysR family</fullName>
    </submittedName>
</protein>
<dbReference type="GO" id="GO:0003677">
    <property type="term" value="F:DNA binding"/>
    <property type="evidence" value="ECO:0007669"/>
    <property type="project" value="UniProtKB-KW"/>
</dbReference>
<feature type="domain" description="HTH lysR-type" evidence="6">
    <location>
        <begin position="4"/>
        <end position="61"/>
    </location>
</feature>
<organism evidence="7">
    <name type="scientific">Burkholderia sp. (strain CCGE1003)</name>
    <dbReference type="NCBI Taxonomy" id="640512"/>
    <lineage>
        <taxon>Bacteria</taxon>
        <taxon>Pseudomonadati</taxon>
        <taxon>Pseudomonadota</taxon>
        <taxon>Betaproteobacteria</taxon>
        <taxon>Burkholderiales</taxon>
        <taxon>Burkholderiaceae</taxon>
        <taxon>Burkholderia</taxon>
    </lineage>
</organism>
<dbReference type="Gene3D" id="3.40.190.290">
    <property type="match status" value="1"/>
</dbReference>
<name>E1TCX1_BURSG</name>
<evidence type="ECO:0000313" key="7">
    <source>
        <dbReference type="EMBL" id="ADN58186.1"/>
    </source>
</evidence>
<dbReference type="OrthoDB" id="8594260at2"/>
<dbReference type="SUPFAM" id="SSF46785">
    <property type="entry name" value="Winged helix' DNA-binding domain"/>
    <property type="match status" value="1"/>
</dbReference>
<dbReference type="KEGG" id="bgf:BC1003_2232"/>
<dbReference type="PANTHER" id="PTHR30419">
    <property type="entry name" value="HTH-TYPE TRANSCRIPTIONAL REGULATOR YBHD"/>
    <property type="match status" value="1"/>
</dbReference>
<dbReference type="STRING" id="640512.BC1003_2232"/>
<dbReference type="InterPro" id="IPR000847">
    <property type="entry name" value="LysR_HTH_N"/>
</dbReference>
<evidence type="ECO:0000256" key="1">
    <source>
        <dbReference type="ARBA" id="ARBA00009437"/>
    </source>
</evidence>